<dbReference type="RefSeq" id="WP_283927325.1">
    <property type="nucleotide sequence ID" value="NZ_CP126084.1"/>
</dbReference>
<protein>
    <submittedName>
        <fullName evidence="2">Uncharacterized protein</fullName>
    </submittedName>
</protein>
<dbReference type="EMBL" id="CP126084">
    <property type="protein sequence ID" value="WHX50241.1"/>
    <property type="molecule type" value="Genomic_DNA"/>
</dbReference>
<dbReference type="Proteomes" id="UP001177943">
    <property type="component" value="Chromosome"/>
</dbReference>
<accession>A0AA95I6E2</accession>
<evidence type="ECO:0000313" key="3">
    <source>
        <dbReference type="Proteomes" id="UP001177943"/>
    </source>
</evidence>
<evidence type="ECO:0000313" key="2">
    <source>
        <dbReference type="EMBL" id="WHX50241.1"/>
    </source>
</evidence>
<gene>
    <name evidence="2" type="ORF">QNH46_06135</name>
</gene>
<proteinExistence type="predicted"/>
<name>A0AA95I6E2_9BACL</name>
<reference evidence="2" key="1">
    <citation type="submission" date="2023-05" db="EMBL/GenBank/DDBJ databases">
        <title>Comparative genomics of Bacillaceae isolates and their secondary metabolite potential.</title>
        <authorList>
            <person name="Song L."/>
            <person name="Nielsen L.J."/>
            <person name="Mohite O."/>
            <person name="Xu X."/>
            <person name="Weber T."/>
            <person name="Kovacs A.T."/>
        </authorList>
    </citation>
    <scope>NUCLEOTIDE SEQUENCE</scope>
    <source>
        <strain evidence="2">B2_4</strain>
    </source>
</reference>
<dbReference type="AlphaFoldDB" id="A0AA95I6E2"/>
<feature type="region of interest" description="Disordered" evidence="1">
    <location>
        <begin position="206"/>
        <end position="226"/>
    </location>
</feature>
<dbReference type="KEGG" id="pwn:QNH46_06135"/>
<evidence type="ECO:0000256" key="1">
    <source>
        <dbReference type="SAM" id="MobiDB-lite"/>
    </source>
</evidence>
<sequence>MLPDSKSAPADRNVAAPAGTFVDDRVVSSPVAPLVAAPVVAHVGVGVDIDVVVVVVVVVVDAAVDADIDVVAHAGMDADIDVAASDEDPTQDGQFAAGYAACQRMCLDFGHDLAGSAVVGTAALVAGPVADVGRLDTVVVADDADDVVVLVAGKLADVVDVGDAKAPAVDAAVARSVNVPAAGAVVAAVGLAGSMAAVRIADPAAVPEGTNQGRDPGSLPFLVPGT</sequence>
<organism evidence="2 3">
    <name type="scientific">Paenibacillus woosongensis</name>
    <dbReference type="NCBI Taxonomy" id="307580"/>
    <lineage>
        <taxon>Bacteria</taxon>
        <taxon>Bacillati</taxon>
        <taxon>Bacillota</taxon>
        <taxon>Bacilli</taxon>
        <taxon>Bacillales</taxon>
        <taxon>Paenibacillaceae</taxon>
        <taxon>Paenibacillus</taxon>
    </lineage>
</organism>